<organism evidence="1 2">
    <name type="scientific">Clavibacter michiganensis</name>
    <dbReference type="NCBI Taxonomy" id="28447"/>
    <lineage>
        <taxon>Bacteria</taxon>
        <taxon>Bacillati</taxon>
        <taxon>Actinomycetota</taxon>
        <taxon>Actinomycetes</taxon>
        <taxon>Micrococcales</taxon>
        <taxon>Microbacteriaceae</taxon>
        <taxon>Clavibacter</taxon>
    </lineage>
</organism>
<gene>
    <name evidence="1" type="ORF">CMsap09_06685</name>
</gene>
<name>A0A251XSX9_9MICO</name>
<sequence>MYILSDSPWLTKTCQRRPYRIIWKLRVFWLTYRTMRMSCSAMTRSRSATRRTYSTGSGLSSRRAFAPPGWRLRMTTGCVRASSSSGRYHWRIWYMFTAESAKYTAMRYSPVGDGARSASFRCRVPRARR</sequence>
<evidence type="ECO:0000313" key="1">
    <source>
        <dbReference type="EMBL" id="OUE08616.1"/>
    </source>
</evidence>
<protein>
    <submittedName>
        <fullName evidence="1">Uncharacterized protein</fullName>
    </submittedName>
</protein>
<dbReference type="AlphaFoldDB" id="A0A251XSX9"/>
<dbReference type="Proteomes" id="UP000195106">
    <property type="component" value="Unassembled WGS sequence"/>
</dbReference>
<dbReference type="EMBL" id="MDHJ01000001">
    <property type="protein sequence ID" value="OUE08616.1"/>
    <property type="molecule type" value="Genomic_DNA"/>
</dbReference>
<accession>A0A251XSX9</accession>
<reference evidence="1 2" key="1">
    <citation type="submission" date="2016-08" db="EMBL/GenBank/DDBJ databases">
        <title>Genome sequence of Clavibacter michiganensis spp. strain CASJ009.</title>
        <authorList>
            <person name="Thapa S.P."/>
            <person name="Coaker G."/>
        </authorList>
    </citation>
    <scope>NUCLEOTIDE SEQUENCE [LARGE SCALE GENOMIC DNA]</scope>
    <source>
        <strain evidence="1">CASJ009</strain>
    </source>
</reference>
<comment type="caution">
    <text evidence="1">The sequence shown here is derived from an EMBL/GenBank/DDBJ whole genome shotgun (WGS) entry which is preliminary data.</text>
</comment>
<proteinExistence type="predicted"/>
<evidence type="ECO:0000313" key="2">
    <source>
        <dbReference type="Proteomes" id="UP000195106"/>
    </source>
</evidence>